<gene>
    <name evidence="2" type="ORF">M407DRAFT_123291</name>
    <name evidence="1" type="ORF">M407DRAFT_206911</name>
</gene>
<accession>A0A0C3L1S7</accession>
<reference evidence="3" key="2">
    <citation type="submission" date="2015-01" db="EMBL/GenBank/DDBJ databases">
        <title>Evolutionary Origins and Diversification of the Mycorrhizal Mutualists.</title>
        <authorList>
            <consortium name="DOE Joint Genome Institute"/>
            <consortium name="Mycorrhizal Genomics Consortium"/>
            <person name="Kohler A."/>
            <person name="Kuo A."/>
            <person name="Nagy L.G."/>
            <person name="Floudas D."/>
            <person name="Copeland A."/>
            <person name="Barry K.W."/>
            <person name="Cichocki N."/>
            <person name="Veneault-Fourrey C."/>
            <person name="LaButti K."/>
            <person name="Lindquist E.A."/>
            <person name="Lipzen A."/>
            <person name="Lundell T."/>
            <person name="Morin E."/>
            <person name="Murat C."/>
            <person name="Riley R."/>
            <person name="Ohm R."/>
            <person name="Sun H."/>
            <person name="Tunlid A."/>
            <person name="Henrissat B."/>
            <person name="Grigoriev I.V."/>
            <person name="Hibbett D.S."/>
            <person name="Martin F."/>
        </authorList>
    </citation>
    <scope>NUCLEOTIDE SEQUENCE [LARGE SCALE GENOMIC DNA]</scope>
    <source>
        <strain evidence="2 3">MUT 4182</strain>
    </source>
</reference>
<proteinExistence type="predicted"/>
<evidence type="ECO:0000313" key="3">
    <source>
        <dbReference type="Proteomes" id="UP000054248"/>
    </source>
</evidence>
<dbReference type="Proteomes" id="UP000054248">
    <property type="component" value="Unassembled WGS sequence"/>
</dbReference>
<dbReference type="EMBL" id="KN823126">
    <property type="protein sequence ID" value="KIO21816.1"/>
    <property type="molecule type" value="Genomic_DNA"/>
</dbReference>
<evidence type="ECO:0000313" key="1">
    <source>
        <dbReference type="EMBL" id="KIO15682.1"/>
    </source>
</evidence>
<sequence>MRWLVNPKFLSCGVFPISFLGFTTNPSFRIFVSISKPFLSNPPTFRHTLCYYNPD</sequence>
<name>A0A0C3L1S7_9AGAM</name>
<protein>
    <submittedName>
        <fullName evidence="1">Uncharacterized protein</fullName>
    </submittedName>
</protein>
<dbReference type="HOGENOM" id="CLU_3034093_0_0_1"/>
<evidence type="ECO:0000313" key="2">
    <source>
        <dbReference type="EMBL" id="KIO21816.1"/>
    </source>
</evidence>
<dbReference type="EMBL" id="KN823879">
    <property type="protein sequence ID" value="KIO15682.1"/>
    <property type="molecule type" value="Genomic_DNA"/>
</dbReference>
<dbReference type="AlphaFoldDB" id="A0A0C3L1S7"/>
<keyword evidence="3" id="KW-1185">Reference proteome</keyword>
<reference evidence="1" key="3">
    <citation type="submission" date="2015-02" db="EMBL/GenBank/DDBJ databases">
        <title>Evolutionary Origins and Diversification of the Mycorrhizal Mutualists.</title>
        <authorList>
            <consortium name="DOE Joint Genome Institute"/>
            <consortium name="Mycorrhizal Genomics Consortium"/>
            <person name="Kohler A."/>
            <person name="Kuo A."/>
            <person name="Nagy L.G."/>
            <person name="Floudas D."/>
            <person name="Copeland A."/>
            <person name="Barry K.W."/>
            <person name="Cichocki N."/>
            <person name="Veneault-Fourrey C."/>
            <person name="LaButti K."/>
            <person name="Lindquist E.A."/>
            <person name="Lipzen A."/>
            <person name="Lundell T."/>
            <person name="Morin E."/>
            <person name="Murat C."/>
            <person name="Riley R."/>
            <person name="Ohm R."/>
            <person name="Sun H."/>
            <person name="Tunlid A."/>
            <person name="Henrissat B."/>
            <person name="Grigoriev I.V."/>
            <person name="Hibbett D.S."/>
            <person name="Martin F."/>
        </authorList>
    </citation>
    <scope>NUCLEOTIDE SEQUENCE</scope>
    <source>
        <strain evidence="1">MUT 4182</strain>
    </source>
</reference>
<organism evidence="1 3">
    <name type="scientific">Tulasnella calospora MUT 4182</name>
    <dbReference type="NCBI Taxonomy" id="1051891"/>
    <lineage>
        <taxon>Eukaryota</taxon>
        <taxon>Fungi</taxon>
        <taxon>Dikarya</taxon>
        <taxon>Basidiomycota</taxon>
        <taxon>Agaricomycotina</taxon>
        <taxon>Agaricomycetes</taxon>
        <taxon>Cantharellales</taxon>
        <taxon>Tulasnellaceae</taxon>
        <taxon>Tulasnella</taxon>
    </lineage>
</organism>
<reference evidence="1 3" key="1">
    <citation type="submission" date="2014-04" db="EMBL/GenBank/DDBJ databases">
        <authorList>
            <consortium name="DOE Joint Genome Institute"/>
            <person name="Kuo A."/>
            <person name="Girlanda M."/>
            <person name="Perotto S."/>
            <person name="Kohler A."/>
            <person name="Nagy L.G."/>
            <person name="Floudas D."/>
            <person name="Copeland A."/>
            <person name="Barry K.W."/>
            <person name="Cichocki N."/>
            <person name="Veneault-Fourrey C."/>
            <person name="LaButti K."/>
            <person name="Lindquist E.A."/>
            <person name="Lipzen A."/>
            <person name="Lundell T."/>
            <person name="Morin E."/>
            <person name="Murat C."/>
            <person name="Sun H."/>
            <person name="Tunlid A."/>
            <person name="Henrissat B."/>
            <person name="Grigoriev I.V."/>
            <person name="Hibbett D.S."/>
            <person name="Martin F."/>
            <person name="Nordberg H.P."/>
            <person name="Cantor M.N."/>
            <person name="Hua S.X."/>
        </authorList>
    </citation>
    <scope>NUCLEOTIDE SEQUENCE [LARGE SCALE GENOMIC DNA]</scope>
    <source>
        <strain evidence="1 3">MUT 4182</strain>
    </source>
</reference>